<sequence length="54" mass="6125">RGLWDVHDQVCRTPHLCRTNRALHSRKYGLLAKQAGGGVVCVWQICKTAIFTEM</sequence>
<comment type="caution">
    <text evidence="1">The sequence shown here is derived from an EMBL/GenBank/DDBJ whole genome shotgun (WGS) entry which is preliminary data.</text>
</comment>
<name>A0A2P5D0U0_PARAD</name>
<evidence type="ECO:0000313" key="2">
    <source>
        <dbReference type="Proteomes" id="UP000237105"/>
    </source>
</evidence>
<feature type="non-terminal residue" evidence="1">
    <location>
        <position position="54"/>
    </location>
</feature>
<feature type="non-terminal residue" evidence="1">
    <location>
        <position position="1"/>
    </location>
</feature>
<dbReference type="AlphaFoldDB" id="A0A2P5D0U0"/>
<organism evidence="1 2">
    <name type="scientific">Parasponia andersonii</name>
    <name type="common">Sponia andersonii</name>
    <dbReference type="NCBI Taxonomy" id="3476"/>
    <lineage>
        <taxon>Eukaryota</taxon>
        <taxon>Viridiplantae</taxon>
        <taxon>Streptophyta</taxon>
        <taxon>Embryophyta</taxon>
        <taxon>Tracheophyta</taxon>
        <taxon>Spermatophyta</taxon>
        <taxon>Magnoliopsida</taxon>
        <taxon>eudicotyledons</taxon>
        <taxon>Gunneridae</taxon>
        <taxon>Pentapetalae</taxon>
        <taxon>rosids</taxon>
        <taxon>fabids</taxon>
        <taxon>Rosales</taxon>
        <taxon>Cannabaceae</taxon>
        <taxon>Parasponia</taxon>
    </lineage>
</organism>
<gene>
    <name evidence="1" type="ORF">PanWU01x14_106630</name>
</gene>
<reference evidence="2" key="1">
    <citation type="submission" date="2016-06" db="EMBL/GenBank/DDBJ databases">
        <title>Parallel loss of symbiosis genes in relatives of nitrogen-fixing non-legume Parasponia.</title>
        <authorList>
            <person name="Van Velzen R."/>
            <person name="Holmer R."/>
            <person name="Bu F."/>
            <person name="Rutten L."/>
            <person name="Van Zeijl A."/>
            <person name="Liu W."/>
            <person name="Santuari L."/>
            <person name="Cao Q."/>
            <person name="Sharma T."/>
            <person name="Shen D."/>
            <person name="Roswanjaya Y."/>
            <person name="Wardhani T."/>
            <person name="Kalhor M.S."/>
            <person name="Jansen J."/>
            <person name="Van den Hoogen J."/>
            <person name="Gungor B."/>
            <person name="Hartog M."/>
            <person name="Hontelez J."/>
            <person name="Verver J."/>
            <person name="Yang W.-C."/>
            <person name="Schijlen E."/>
            <person name="Repin R."/>
            <person name="Schilthuizen M."/>
            <person name="Schranz E."/>
            <person name="Heidstra R."/>
            <person name="Miyata K."/>
            <person name="Fedorova E."/>
            <person name="Kohlen W."/>
            <person name="Bisseling T."/>
            <person name="Smit S."/>
            <person name="Geurts R."/>
        </authorList>
    </citation>
    <scope>NUCLEOTIDE SEQUENCE [LARGE SCALE GENOMIC DNA]</scope>
    <source>
        <strain evidence="2">cv. WU1-14</strain>
    </source>
</reference>
<proteinExistence type="predicted"/>
<dbReference type="Proteomes" id="UP000237105">
    <property type="component" value="Unassembled WGS sequence"/>
</dbReference>
<dbReference type="EMBL" id="JXTB01000076">
    <property type="protein sequence ID" value="PON66877.1"/>
    <property type="molecule type" value="Genomic_DNA"/>
</dbReference>
<evidence type="ECO:0000313" key="1">
    <source>
        <dbReference type="EMBL" id="PON66877.1"/>
    </source>
</evidence>
<keyword evidence="2" id="KW-1185">Reference proteome</keyword>
<protein>
    <submittedName>
        <fullName evidence="1">Uncharacterized protein</fullName>
    </submittedName>
</protein>
<accession>A0A2P5D0U0</accession>